<dbReference type="EC" id="2.7.13.3" evidence="2"/>
<feature type="compositionally biased region" description="Acidic residues" evidence="13">
    <location>
        <begin position="164"/>
        <end position="189"/>
    </location>
</feature>
<keyword evidence="4" id="KW-0145">Chemotaxis</keyword>
<feature type="region of interest" description="Disordered" evidence="13">
    <location>
        <begin position="214"/>
        <end position="294"/>
    </location>
</feature>
<dbReference type="Pfam" id="PF02518">
    <property type="entry name" value="HATPase_c"/>
    <property type="match status" value="1"/>
</dbReference>
<dbReference type="PROSITE" id="PS50894">
    <property type="entry name" value="HPT"/>
    <property type="match status" value="1"/>
</dbReference>
<dbReference type="SMART" id="SM00387">
    <property type="entry name" value="HATPase_c"/>
    <property type="match status" value="1"/>
</dbReference>
<dbReference type="InterPro" id="IPR037006">
    <property type="entry name" value="CheA-like_homodim_sf"/>
</dbReference>
<evidence type="ECO:0000256" key="1">
    <source>
        <dbReference type="ARBA" id="ARBA00000085"/>
    </source>
</evidence>
<evidence type="ECO:0000256" key="13">
    <source>
        <dbReference type="SAM" id="MobiDB-lite"/>
    </source>
</evidence>
<dbReference type="Gene3D" id="3.30.565.10">
    <property type="entry name" value="Histidine kinase-like ATPase, C-terminal domain"/>
    <property type="match status" value="1"/>
</dbReference>
<dbReference type="PROSITE" id="PS50851">
    <property type="entry name" value="CHEW"/>
    <property type="match status" value="1"/>
</dbReference>
<dbReference type="Proteomes" id="UP000601597">
    <property type="component" value="Unassembled WGS sequence"/>
</dbReference>
<comment type="function">
    <text evidence="11">Involved in the transmission of sensory signals from the chemoreceptors to the flagellar motors. CheA is autophosphorylated; it can transfer its phosphate group to either CheB or CheY.</text>
</comment>
<proteinExistence type="predicted"/>
<dbReference type="Pfam" id="PF02895">
    <property type="entry name" value="H-kinase_dim"/>
    <property type="match status" value="1"/>
</dbReference>
<dbReference type="Gene3D" id="1.10.287.560">
    <property type="entry name" value="Histidine kinase CheA-like, homodimeric domain"/>
    <property type="match status" value="1"/>
</dbReference>
<protein>
    <recommendedName>
        <fullName evidence="3">Chemotaxis protein CheA</fullName>
        <ecNumber evidence="2">2.7.13.3</ecNumber>
    </recommendedName>
</protein>
<evidence type="ECO:0000259" key="15">
    <source>
        <dbReference type="PROSITE" id="PS50851"/>
    </source>
</evidence>
<evidence type="ECO:0000313" key="18">
    <source>
        <dbReference type="Proteomes" id="UP000601597"/>
    </source>
</evidence>
<keyword evidence="7" id="KW-0547">Nucleotide-binding</keyword>
<comment type="caution">
    <text evidence="17">The sequence shown here is derived from an EMBL/GenBank/DDBJ whole genome shotgun (WGS) entry which is preliminary data.</text>
</comment>
<dbReference type="SUPFAM" id="SSF55874">
    <property type="entry name" value="ATPase domain of HSP90 chaperone/DNA topoisomerase II/histidine kinase"/>
    <property type="match status" value="1"/>
</dbReference>
<dbReference type="InterPro" id="IPR036061">
    <property type="entry name" value="CheW-like_dom_sf"/>
</dbReference>
<dbReference type="Gene3D" id="1.20.120.160">
    <property type="entry name" value="HPT domain"/>
    <property type="match status" value="1"/>
</dbReference>
<dbReference type="CDD" id="cd00088">
    <property type="entry name" value="HPT"/>
    <property type="match status" value="1"/>
</dbReference>
<dbReference type="InterPro" id="IPR004358">
    <property type="entry name" value="Sig_transdc_His_kin-like_C"/>
</dbReference>
<dbReference type="SUPFAM" id="SSF50341">
    <property type="entry name" value="CheW-like"/>
    <property type="match status" value="1"/>
</dbReference>
<dbReference type="SMART" id="SM00073">
    <property type="entry name" value="HPT"/>
    <property type="match status" value="1"/>
</dbReference>
<evidence type="ECO:0000313" key="17">
    <source>
        <dbReference type="EMBL" id="GGY59973.1"/>
    </source>
</evidence>
<keyword evidence="8" id="KW-0418">Kinase</keyword>
<dbReference type="CDD" id="cd00731">
    <property type="entry name" value="CheA_reg"/>
    <property type="match status" value="1"/>
</dbReference>
<keyword evidence="5 12" id="KW-0597">Phosphoprotein</keyword>
<evidence type="ECO:0000256" key="3">
    <source>
        <dbReference type="ARBA" id="ARBA00021495"/>
    </source>
</evidence>
<evidence type="ECO:0000256" key="11">
    <source>
        <dbReference type="ARBA" id="ARBA00035100"/>
    </source>
</evidence>
<dbReference type="CDD" id="cd16916">
    <property type="entry name" value="HATPase_CheA-like"/>
    <property type="match status" value="1"/>
</dbReference>
<dbReference type="Pfam" id="PF01627">
    <property type="entry name" value="Hpt"/>
    <property type="match status" value="1"/>
</dbReference>
<evidence type="ECO:0000256" key="10">
    <source>
        <dbReference type="ARBA" id="ARBA00023012"/>
    </source>
</evidence>
<dbReference type="RefSeq" id="WP_189571758.1">
    <property type="nucleotide sequence ID" value="NZ_BMXV01000001.1"/>
</dbReference>
<evidence type="ECO:0000256" key="5">
    <source>
        <dbReference type="ARBA" id="ARBA00022553"/>
    </source>
</evidence>
<dbReference type="InterPro" id="IPR004105">
    <property type="entry name" value="CheA-like_dim"/>
</dbReference>
<dbReference type="InterPro" id="IPR051315">
    <property type="entry name" value="Bact_Chemotaxis_CheA"/>
</dbReference>
<dbReference type="Pfam" id="PF01584">
    <property type="entry name" value="CheW"/>
    <property type="match status" value="1"/>
</dbReference>
<evidence type="ECO:0000256" key="7">
    <source>
        <dbReference type="ARBA" id="ARBA00022741"/>
    </source>
</evidence>
<evidence type="ECO:0000256" key="2">
    <source>
        <dbReference type="ARBA" id="ARBA00012438"/>
    </source>
</evidence>
<feature type="domain" description="CheW-like" evidence="15">
    <location>
        <begin position="541"/>
        <end position="676"/>
    </location>
</feature>
<dbReference type="SMART" id="SM00260">
    <property type="entry name" value="CheW"/>
    <property type="match status" value="1"/>
</dbReference>
<evidence type="ECO:0000256" key="8">
    <source>
        <dbReference type="ARBA" id="ARBA00022777"/>
    </source>
</evidence>
<comment type="catalytic activity">
    <reaction evidence="1">
        <text>ATP + protein L-histidine = ADP + protein N-phospho-L-histidine.</text>
        <dbReference type="EC" id="2.7.13.3"/>
    </reaction>
</comment>
<dbReference type="InterPro" id="IPR036097">
    <property type="entry name" value="HisK_dim/P_sf"/>
</dbReference>
<keyword evidence="6" id="KW-0808">Transferase</keyword>
<feature type="domain" description="HPt" evidence="16">
    <location>
        <begin position="1"/>
        <end position="103"/>
    </location>
</feature>
<feature type="domain" description="Histidine kinase" evidence="14">
    <location>
        <begin position="299"/>
        <end position="539"/>
    </location>
</feature>
<keyword evidence="10" id="KW-0902">Two-component regulatory system</keyword>
<feature type="compositionally biased region" description="Low complexity" evidence="13">
    <location>
        <begin position="265"/>
        <end position="275"/>
    </location>
</feature>
<dbReference type="InterPro" id="IPR005467">
    <property type="entry name" value="His_kinase_dom"/>
</dbReference>
<keyword evidence="18" id="KW-1185">Reference proteome</keyword>
<dbReference type="InterPro" id="IPR036641">
    <property type="entry name" value="HPT_dom_sf"/>
</dbReference>
<evidence type="ECO:0000256" key="6">
    <source>
        <dbReference type="ARBA" id="ARBA00022679"/>
    </source>
</evidence>
<dbReference type="InterPro" id="IPR036890">
    <property type="entry name" value="HATPase_C_sf"/>
</dbReference>
<feature type="modified residue" description="Phosphohistidine" evidence="12">
    <location>
        <position position="46"/>
    </location>
</feature>
<gene>
    <name evidence="17" type="ORF">GCM10007071_02980</name>
</gene>
<sequence>MSDNDFRAVFFEEAAEHLQTIEDELLTLDADPGDSEALNSVFRAAHSIKGSAGMFGFTTLAEFTHHLETLLDLVRKGQAVLDDDRVELTLQAVDEIRAIVDRLRDGEESPPADTDLTRALVAAVATAQRGEAAPGDSAVGDDEGFGLFDDEPGQPAQEDREFGGDDDSFGLFSDDEVAADPDEDDGFGFFDQEEALSGSVASAACASWFDEMFTEGEDHGPAPSSGEQNTASGDTENSPGEARETTPAPRSDDPETDGGFGWLNRPEAGAEAETPAPAPPSRPARRNNDGGGSLRVSLEKVDELVNQISELVITRAMLQETADQLDPAANERHLATLEVLERNTRELQESVLSIRLLPVSSLYSRFPRVVRDLSRKMGKQVELIQLGEQTELDKSLIEKLADPLTHLVRNSIDHGIEMPEQRLAAGKPEKGQVIMTAEHEGGNIVIAISDDGAGMDRNRILAKARSNGIEVSDDWSDDAVFGLIFEPGFSTAAEVTDISGRGVGMDVVRRNIRELGGTVDVDSRLGDGSRFTVRLPLTLAITDGMVVRVGAERYVLPLATVVESLQLTPDDIHEVQGKARVIHRHGDYLSLLDLAAILDPARPRQEGDDNLAVVVESEGRQVALLVDELVGQQQIVIKNLESNYRRVEGFSGATVMGDGTVAFILDVSHFVARSDSGRDAPVITPNNRIPD</sequence>
<evidence type="ECO:0000256" key="4">
    <source>
        <dbReference type="ARBA" id="ARBA00022500"/>
    </source>
</evidence>
<keyword evidence="9" id="KW-0067">ATP-binding</keyword>
<dbReference type="PANTHER" id="PTHR43395:SF10">
    <property type="entry name" value="CHEMOTAXIS PROTEIN CHEA"/>
    <property type="match status" value="1"/>
</dbReference>
<name>A0ABQ3ANU2_9GAMM</name>
<dbReference type="InterPro" id="IPR008207">
    <property type="entry name" value="Sig_transdc_His_kin_Hpt_dom"/>
</dbReference>
<feature type="compositionally biased region" description="Acidic residues" evidence="13">
    <location>
        <begin position="139"/>
        <end position="152"/>
    </location>
</feature>
<reference evidence="18" key="1">
    <citation type="journal article" date="2019" name="Int. J. Syst. Evol. Microbiol.">
        <title>The Global Catalogue of Microorganisms (GCM) 10K type strain sequencing project: providing services to taxonomists for standard genome sequencing and annotation.</title>
        <authorList>
            <consortium name="The Broad Institute Genomics Platform"/>
            <consortium name="The Broad Institute Genome Sequencing Center for Infectious Disease"/>
            <person name="Wu L."/>
            <person name="Ma J."/>
        </authorList>
    </citation>
    <scope>NUCLEOTIDE SEQUENCE [LARGE SCALE GENOMIC DNA]</scope>
    <source>
        <strain evidence="18">KCTC 22280</strain>
    </source>
</reference>
<evidence type="ECO:0000259" key="16">
    <source>
        <dbReference type="PROSITE" id="PS50894"/>
    </source>
</evidence>
<feature type="region of interest" description="Disordered" evidence="13">
    <location>
        <begin position="129"/>
        <end position="189"/>
    </location>
</feature>
<evidence type="ECO:0000256" key="9">
    <source>
        <dbReference type="ARBA" id="ARBA00022840"/>
    </source>
</evidence>
<dbReference type="PRINTS" id="PR00344">
    <property type="entry name" value="BCTRLSENSOR"/>
</dbReference>
<dbReference type="InterPro" id="IPR003594">
    <property type="entry name" value="HATPase_dom"/>
</dbReference>
<accession>A0ABQ3ANU2</accession>
<evidence type="ECO:0000259" key="14">
    <source>
        <dbReference type="PROSITE" id="PS50109"/>
    </source>
</evidence>
<dbReference type="PROSITE" id="PS50109">
    <property type="entry name" value="HIS_KIN"/>
    <property type="match status" value="1"/>
</dbReference>
<dbReference type="SUPFAM" id="SSF47384">
    <property type="entry name" value="Homodimeric domain of signal transducing histidine kinase"/>
    <property type="match status" value="1"/>
</dbReference>
<dbReference type="Gene3D" id="2.30.30.40">
    <property type="entry name" value="SH3 Domains"/>
    <property type="match status" value="1"/>
</dbReference>
<dbReference type="PANTHER" id="PTHR43395">
    <property type="entry name" value="SENSOR HISTIDINE KINASE CHEA"/>
    <property type="match status" value="1"/>
</dbReference>
<organism evidence="17 18">
    <name type="scientific">Marinobacter zhanjiangensis</name>
    <dbReference type="NCBI Taxonomy" id="578215"/>
    <lineage>
        <taxon>Bacteria</taxon>
        <taxon>Pseudomonadati</taxon>
        <taxon>Pseudomonadota</taxon>
        <taxon>Gammaproteobacteria</taxon>
        <taxon>Pseudomonadales</taxon>
        <taxon>Marinobacteraceae</taxon>
        <taxon>Marinobacter</taxon>
    </lineage>
</organism>
<evidence type="ECO:0000256" key="12">
    <source>
        <dbReference type="PROSITE-ProRule" id="PRU00110"/>
    </source>
</evidence>
<dbReference type="SMART" id="SM01231">
    <property type="entry name" value="H-kinase_dim"/>
    <property type="match status" value="1"/>
</dbReference>
<dbReference type="EMBL" id="BMXV01000001">
    <property type="protein sequence ID" value="GGY59973.1"/>
    <property type="molecule type" value="Genomic_DNA"/>
</dbReference>
<dbReference type="SUPFAM" id="SSF47226">
    <property type="entry name" value="Histidine-containing phosphotransfer domain, HPT domain"/>
    <property type="match status" value="1"/>
</dbReference>
<feature type="compositionally biased region" description="Polar residues" evidence="13">
    <location>
        <begin position="225"/>
        <end position="238"/>
    </location>
</feature>
<dbReference type="InterPro" id="IPR002545">
    <property type="entry name" value="CheW-lke_dom"/>
</dbReference>